<dbReference type="GO" id="GO:0005525">
    <property type="term" value="F:GTP binding"/>
    <property type="evidence" value="ECO:0007669"/>
    <property type="project" value="UniProtKB-KW"/>
</dbReference>
<dbReference type="FunFam" id="3.40.50.300:FF:001447">
    <property type="entry name" value="Ras-related protein Rab-1B"/>
    <property type="match status" value="1"/>
</dbReference>
<gene>
    <name evidence="5" type="ORF">RB653_002588</name>
</gene>
<dbReference type="SMART" id="SM00176">
    <property type="entry name" value="RAN"/>
    <property type="match status" value="1"/>
</dbReference>
<keyword evidence="3" id="KW-0342">GTP-binding</keyword>
<keyword evidence="4" id="KW-0449">Lipoprotein</keyword>
<evidence type="ECO:0000313" key="6">
    <source>
        <dbReference type="Proteomes" id="UP001344447"/>
    </source>
</evidence>
<dbReference type="NCBIfam" id="TIGR00231">
    <property type="entry name" value="small_GTP"/>
    <property type="match status" value="1"/>
</dbReference>
<dbReference type="PRINTS" id="PR00449">
    <property type="entry name" value="RASTRNSFRMNG"/>
</dbReference>
<organism evidence="5 6">
    <name type="scientific">Dictyostelium firmibasis</name>
    <dbReference type="NCBI Taxonomy" id="79012"/>
    <lineage>
        <taxon>Eukaryota</taxon>
        <taxon>Amoebozoa</taxon>
        <taxon>Evosea</taxon>
        <taxon>Eumycetozoa</taxon>
        <taxon>Dictyostelia</taxon>
        <taxon>Dictyosteliales</taxon>
        <taxon>Dictyosteliaceae</taxon>
        <taxon>Dictyostelium</taxon>
    </lineage>
</organism>
<dbReference type="InterPro" id="IPR005225">
    <property type="entry name" value="Small_GTP-bd"/>
</dbReference>
<comment type="similarity">
    <text evidence="1">Belongs to the small GTPase superfamily. Rab family.</text>
</comment>
<evidence type="ECO:0000256" key="4">
    <source>
        <dbReference type="ARBA" id="ARBA00023288"/>
    </source>
</evidence>
<dbReference type="PROSITE" id="PS51420">
    <property type="entry name" value="RHO"/>
    <property type="match status" value="1"/>
</dbReference>
<keyword evidence="6" id="KW-1185">Reference proteome</keyword>
<keyword evidence="2" id="KW-0547">Nucleotide-binding</keyword>
<dbReference type="SUPFAM" id="SSF52540">
    <property type="entry name" value="P-loop containing nucleoside triphosphate hydrolases"/>
    <property type="match status" value="1"/>
</dbReference>
<dbReference type="AlphaFoldDB" id="A0AAN7TYJ9"/>
<evidence type="ECO:0000256" key="2">
    <source>
        <dbReference type="ARBA" id="ARBA00022741"/>
    </source>
</evidence>
<dbReference type="InterPro" id="IPR001806">
    <property type="entry name" value="Small_GTPase"/>
</dbReference>
<evidence type="ECO:0000256" key="1">
    <source>
        <dbReference type="ARBA" id="ARBA00006270"/>
    </source>
</evidence>
<dbReference type="PANTHER" id="PTHR47977">
    <property type="entry name" value="RAS-RELATED PROTEIN RAB"/>
    <property type="match status" value="1"/>
</dbReference>
<dbReference type="PROSITE" id="PS51421">
    <property type="entry name" value="RAS"/>
    <property type="match status" value="1"/>
</dbReference>
<sequence>MNSEYEHLLKIVFVGDTGVGKSSILLRFADDTFSESYISTIGVDFKIKTVYFEGKPIKLQIWDTAGQERFRVNYSHYRGCHGVMVVYDVTDQTSFENVPRWLQEIERYAREGIIKMIIGNKCDLVSQKVVDPFLAKELADSLDVEFLETSAKQAISIEEAFISMVRLNLNQIEENKSPTSVNSKLTILKPPQKNNCIIN</sequence>
<evidence type="ECO:0000256" key="3">
    <source>
        <dbReference type="ARBA" id="ARBA00023134"/>
    </source>
</evidence>
<name>A0AAN7TYJ9_9MYCE</name>
<comment type="caution">
    <text evidence="5">The sequence shown here is derived from an EMBL/GenBank/DDBJ whole genome shotgun (WGS) entry which is preliminary data.</text>
</comment>
<dbReference type="Proteomes" id="UP001344447">
    <property type="component" value="Unassembled WGS sequence"/>
</dbReference>
<protein>
    <submittedName>
        <fullName evidence="5">Uncharacterized protein</fullName>
    </submittedName>
</protein>
<evidence type="ECO:0000313" key="5">
    <source>
        <dbReference type="EMBL" id="KAK5577645.1"/>
    </source>
</evidence>
<dbReference type="PROSITE" id="PS51419">
    <property type="entry name" value="RAB"/>
    <property type="match status" value="1"/>
</dbReference>
<dbReference type="SMART" id="SM00174">
    <property type="entry name" value="RHO"/>
    <property type="match status" value="1"/>
</dbReference>
<dbReference type="SMART" id="SM00175">
    <property type="entry name" value="RAB"/>
    <property type="match status" value="1"/>
</dbReference>
<proteinExistence type="inferred from homology"/>
<dbReference type="Gene3D" id="3.40.50.300">
    <property type="entry name" value="P-loop containing nucleotide triphosphate hydrolases"/>
    <property type="match status" value="1"/>
</dbReference>
<dbReference type="EMBL" id="JAVFKY010000004">
    <property type="protein sequence ID" value="KAK5577645.1"/>
    <property type="molecule type" value="Genomic_DNA"/>
</dbReference>
<dbReference type="GO" id="GO:0003924">
    <property type="term" value="F:GTPase activity"/>
    <property type="evidence" value="ECO:0007669"/>
    <property type="project" value="InterPro"/>
</dbReference>
<dbReference type="InterPro" id="IPR027417">
    <property type="entry name" value="P-loop_NTPase"/>
</dbReference>
<dbReference type="Pfam" id="PF00071">
    <property type="entry name" value="Ras"/>
    <property type="match status" value="1"/>
</dbReference>
<dbReference type="SMART" id="SM00173">
    <property type="entry name" value="RAS"/>
    <property type="match status" value="1"/>
</dbReference>
<dbReference type="InterPro" id="IPR050227">
    <property type="entry name" value="Rab"/>
</dbReference>
<reference evidence="5 6" key="1">
    <citation type="submission" date="2023-11" db="EMBL/GenBank/DDBJ databases">
        <title>Dfirmibasis_genome.</title>
        <authorList>
            <person name="Edelbroek B."/>
            <person name="Kjellin J."/>
            <person name="Jerlstrom-Hultqvist J."/>
            <person name="Soderbom F."/>
        </authorList>
    </citation>
    <scope>NUCLEOTIDE SEQUENCE [LARGE SCALE GENOMIC DNA]</scope>
    <source>
        <strain evidence="5 6">TNS-C-14</strain>
    </source>
</reference>
<accession>A0AAN7TYJ9</accession>